<gene>
    <name evidence="9" type="ORF">A2196_03700</name>
</gene>
<dbReference type="Proteomes" id="UP000176751">
    <property type="component" value="Unassembled WGS sequence"/>
</dbReference>
<evidence type="ECO:0000256" key="4">
    <source>
        <dbReference type="ARBA" id="ARBA00022692"/>
    </source>
</evidence>
<feature type="transmembrane region" description="Helical" evidence="7">
    <location>
        <begin position="86"/>
        <end position="105"/>
    </location>
</feature>
<keyword evidence="5 7" id="KW-1133">Transmembrane helix</keyword>
<dbReference type="Gene3D" id="1.20.1250.20">
    <property type="entry name" value="MFS general substrate transporter like domains"/>
    <property type="match status" value="1"/>
</dbReference>
<feature type="transmembrane region" description="Helical" evidence="7">
    <location>
        <begin position="174"/>
        <end position="194"/>
    </location>
</feature>
<comment type="caution">
    <text evidence="9">The sequence shown here is derived from an EMBL/GenBank/DDBJ whole genome shotgun (WGS) entry which is preliminary data.</text>
</comment>
<proteinExistence type="predicted"/>
<evidence type="ECO:0000259" key="8">
    <source>
        <dbReference type="PROSITE" id="PS50850"/>
    </source>
</evidence>
<feature type="transmembrane region" description="Helical" evidence="7">
    <location>
        <begin position="51"/>
        <end position="74"/>
    </location>
</feature>
<dbReference type="InterPro" id="IPR050171">
    <property type="entry name" value="MFS_Transporters"/>
</dbReference>
<evidence type="ECO:0000313" key="10">
    <source>
        <dbReference type="Proteomes" id="UP000176751"/>
    </source>
</evidence>
<comment type="subcellular location">
    <subcellularLocation>
        <location evidence="1">Cell membrane</location>
        <topology evidence="1">Multi-pass membrane protein</topology>
    </subcellularLocation>
</comment>
<dbReference type="InterPro" id="IPR036259">
    <property type="entry name" value="MFS_trans_sf"/>
</dbReference>
<keyword evidence="3" id="KW-1003">Cell membrane</keyword>
<keyword evidence="2" id="KW-0813">Transport</keyword>
<evidence type="ECO:0000256" key="6">
    <source>
        <dbReference type="ARBA" id="ARBA00023136"/>
    </source>
</evidence>
<name>A0A1F5HEE9_9BACT</name>
<evidence type="ECO:0000256" key="1">
    <source>
        <dbReference type="ARBA" id="ARBA00004651"/>
    </source>
</evidence>
<evidence type="ECO:0000256" key="3">
    <source>
        <dbReference type="ARBA" id="ARBA00022475"/>
    </source>
</evidence>
<feature type="transmembrane region" description="Helical" evidence="7">
    <location>
        <begin position="150"/>
        <end position="168"/>
    </location>
</feature>
<sequence length="213" mass="23253">MSFYKKINLIEQLLANFFTRVILYLTDGFLIAGAGLIVPIFAIFVERIGGSLIEVGIASALFSFTAGIGILIISRFEDAHNRNFRQFVVLGYLLALTGYLNYLFLSTVTHLYFAQVLLGIASAVRVPSYDALLSRNTPNHLAVAWGNWNAVVYIVSASAALIGASIASAYGFKLLILVMVFLSSVAFLLSLALLKVKTLKSTIKKSAKFEESL</sequence>
<dbReference type="InterPro" id="IPR020846">
    <property type="entry name" value="MFS_dom"/>
</dbReference>
<keyword evidence="4 7" id="KW-0812">Transmembrane</keyword>
<dbReference type="STRING" id="1797737.A2196_03700"/>
<accession>A0A1F5HEE9</accession>
<dbReference type="PROSITE" id="PS50850">
    <property type="entry name" value="MFS"/>
    <property type="match status" value="1"/>
</dbReference>
<dbReference type="GO" id="GO:0005886">
    <property type="term" value="C:plasma membrane"/>
    <property type="evidence" value="ECO:0007669"/>
    <property type="project" value="UniProtKB-SubCell"/>
</dbReference>
<protein>
    <recommendedName>
        <fullName evidence="8">Major facilitator superfamily (MFS) profile domain-containing protein</fullName>
    </recommendedName>
</protein>
<dbReference type="AlphaFoldDB" id="A0A1F5HEE9"/>
<dbReference type="Pfam" id="PF07690">
    <property type="entry name" value="MFS_1"/>
    <property type="match status" value="1"/>
</dbReference>
<evidence type="ECO:0000313" key="9">
    <source>
        <dbReference type="EMBL" id="OGE02405.1"/>
    </source>
</evidence>
<reference evidence="9 10" key="1">
    <citation type="journal article" date="2016" name="Nat. Commun.">
        <title>Thousands of microbial genomes shed light on interconnected biogeochemical processes in an aquifer system.</title>
        <authorList>
            <person name="Anantharaman K."/>
            <person name="Brown C.T."/>
            <person name="Hug L.A."/>
            <person name="Sharon I."/>
            <person name="Castelle C.J."/>
            <person name="Probst A.J."/>
            <person name="Thomas B.C."/>
            <person name="Singh A."/>
            <person name="Wilkins M.J."/>
            <person name="Karaoz U."/>
            <person name="Brodie E.L."/>
            <person name="Williams K.H."/>
            <person name="Hubbard S.S."/>
            <person name="Banfield J.F."/>
        </authorList>
    </citation>
    <scope>NUCLEOTIDE SEQUENCE [LARGE SCALE GENOMIC DNA]</scope>
</reference>
<dbReference type="InterPro" id="IPR011701">
    <property type="entry name" value="MFS"/>
</dbReference>
<feature type="transmembrane region" description="Helical" evidence="7">
    <location>
        <begin position="111"/>
        <end position="129"/>
    </location>
</feature>
<feature type="transmembrane region" description="Helical" evidence="7">
    <location>
        <begin position="21"/>
        <end position="45"/>
    </location>
</feature>
<evidence type="ECO:0000256" key="2">
    <source>
        <dbReference type="ARBA" id="ARBA00022448"/>
    </source>
</evidence>
<evidence type="ECO:0000256" key="7">
    <source>
        <dbReference type="SAM" id="Phobius"/>
    </source>
</evidence>
<keyword evidence="6 7" id="KW-0472">Membrane</keyword>
<dbReference type="GO" id="GO:0022857">
    <property type="term" value="F:transmembrane transporter activity"/>
    <property type="evidence" value="ECO:0007669"/>
    <property type="project" value="InterPro"/>
</dbReference>
<dbReference type="PANTHER" id="PTHR23517">
    <property type="entry name" value="RESISTANCE PROTEIN MDTM, PUTATIVE-RELATED-RELATED"/>
    <property type="match status" value="1"/>
</dbReference>
<evidence type="ECO:0000256" key="5">
    <source>
        <dbReference type="ARBA" id="ARBA00022989"/>
    </source>
</evidence>
<dbReference type="SUPFAM" id="SSF103473">
    <property type="entry name" value="MFS general substrate transporter"/>
    <property type="match status" value="1"/>
</dbReference>
<feature type="domain" description="Major facilitator superfamily (MFS) profile" evidence="8">
    <location>
        <begin position="13"/>
        <end position="213"/>
    </location>
</feature>
<organism evidence="9 10">
    <name type="scientific">Candidatus Curtissbacteria bacterium RIFOXYA1_FULL_41_14</name>
    <dbReference type="NCBI Taxonomy" id="1797737"/>
    <lineage>
        <taxon>Bacteria</taxon>
        <taxon>Candidatus Curtissiibacteriota</taxon>
    </lineage>
</organism>
<dbReference type="EMBL" id="MFCA01000014">
    <property type="protein sequence ID" value="OGE02405.1"/>
    <property type="molecule type" value="Genomic_DNA"/>
</dbReference>